<dbReference type="AlphaFoldDB" id="A0A9P9D2V4"/>
<feature type="compositionally biased region" description="Pro residues" evidence="1">
    <location>
        <begin position="46"/>
        <end position="57"/>
    </location>
</feature>
<protein>
    <submittedName>
        <fullName evidence="2">Uncharacterized protein</fullName>
    </submittedName>
</protein>
<dbReference type="Proteomes" id="UP000738349">
    <property type="component" value="Unassembled WGS sequence"/>
</dbReference>
<comment type="caution">
    <text evidence="2">The sequence shown here is derived from an EMBL/GenBank/DDBJ whole genome shotgun (WGS) entry which is preliminary data.</text>
</comment>
<dbReference type="EMBL" id="JAGMUV010000041">
    <property type="protein sequence ID" value="KAH7111431.1"/>
    <property type="molecule type" value="Genomic_DNA"/>
</dbReference>
<organism evidence="2 3">
    <name type="scientific">Dactylonectria macrodidyma</name>
    <dbReference type="NCBI Taxonomy" id="307937"/>
    <lineage>
        <taxon>Eukaryota</taxon>
        <taxon>Fungi</taxon>
        <taxon>Dikarya</taxon>
        <taxon>Ascomycota</taxon>
        <taxon>Pezizomycotina</taxon>
        <taxon>Sordariomycetes</taxon>
        <taxon>Hypocreomycetidae</taxon>
        <taxon>Hypocreales</taxon>
        <taxon>Nectriaceae</taxon>
        <taxon>Dactylonectria</taxon>
    </lineage>
</organism>
<evidence type="ECO:0000313" key="3">
    <source>
        <dbReference type="Proteomes" id="UP000738349"/>
    </source>
</evidence>
<proteinExistence type="predicted"/>
<feature type="compositionally biased region" description="Polar residues" evidence="1">
    <location>
        <begin position="1"/>
        <end position="16"/>
    </location>
</feature>
<reference evidence="2" key="1">
    <citation type="journal article" date="2021" name="Nat. Commun.">
        <title>Genetic determinants of endophytism in the Arabidopsis root mycobiome.</title>
        <authorList>
            <person name="Mesny F."/>
            <person name="Miyauchi S."/>
            <person name="Thiergart T."/>
            <person name="Pickel B."/>
            <person name="Atanasova L."/>
            <person name="Karlsson M."/>
            <person name="Huettel B."/>
            <person name="Barry K.W."/>
            <person name="Haridas S."/>
            <person name="Chen C."/>
            <person name="Bauer D."/>
            <person name="Andreopoulos W."/>
            <person name="Pangilinan J."/>
            <person name="LaButti K."/>
            <person name="Riley R."/>
            <person name="Lipzen A."/>
            <person name="Clum A."/>
            <person name="Drula E."/>
            <person name="Henrissat B."/>
            <person name="Kohler A."/>
            <person name="Grigoriev I.V."/>
            <person name="Martin F.M."/>
            <person name="Hacquard S."/>
        </authorList>
    </citation>
    <scope>NUCLEOTIDE SEQUENCE</scope>
    <source>
        <strain evidence="2">MPI-CAGE-AT-0147</strain>
    </source>
</reference>
<keyword evidence="3" id="KW-1185">Reference proteome</keyword>
<gene>
    <name evidence="2" type="ORF">EDB81DRAFT_768605</name>
</gene>
<accession>A0A9P9D2V4</accession>
<name>A0A9P9D2V4_9HYPO</name>
<evidence type="ECO:0000256" key="1">
    <source>
        <dbReference type="SAM" id="MobiDB-lite"/>
    </source>
</evidence>
<feature type="region of interest" description="Disordered" evidence="1">
    <location>
        <begin position="1"/>
        <end position="59"/>
    </location>
</feature>
<evidence type="ECO:0000313" key="2">
    <source>
        <dbReference type="EMBL" id="KAH7111431.1"/>
    </source>
</evidence>
<sequence length="172" mass="19239">MNVDTEQPQYSGQAEQEGQDVIWEGSLLPSPPPRPLPSLLSSPLFSSPPPPSPPPPHSIYYPPKSIFRPCTSTNEVNKMPSRRRIIFTDPIGREVNETNFPEIFPAGEEGTIDPQLLECDGRVIDNLHGHNSMLRVSPEKRAGCSPPRLRRQLRWKRHVATDTFVGSSHASR</sequence>